<accession>A0A6J4NDX6</accession>
<dbReference type="AlphaFoldDB" id="A0A6J4NDX6"/>
<dbReference type="PANTHER" id="PTHR43022:SF1">
    <property type="entry name" value="PROTEIN SMF"/>
    <property type="match status" value="1"/>
</dbReference>
<reference evidence="3" key="1">
    <citation type="submission" date="2020-02" db="EMBL/GenBank/DDBJ databases">
        <authorList>
            <person name="Meier V. D."/>
        </authorList>
    </citation>
    <scope>NUCLEOTIDE SEQUENCE</scope>
    <source>
        <strain evidence="3">AVDCRST_MAG32</strain>
    </source>
</reference>
<evidence type="ECO:0000313" key="3">
    <source>
        <dbReference type="EMBL" id="CAA9385213.1"/>
    </source>
</evidence>
<feature type="domain" description="Smf/DprA SLOG" evidence="2">
    <location>
        <begin position="74"/>
        <end position="293"/>
    </location>
</feature>
<proteinExistence type="inferred from homology"/>
<organism evidence="3">
    <name type="scientific">uncultured Nocardioides sp</name>
    <dbReference type="NCBI Taxonomy" id="198441"/>
    <lineage>
        <taxon>Bacteria</taxon>
        <taxon>Bacillati</taxon>
        <taxon>Actinomycetota</taxon>
        <taxon>Actinomycetes</taxon>
        <taxon>Propionibacteriales</taxon>
        <taxon>Nocardioidaceae</taxon>
        <taxon>Nocardioides</taxon>
        <taxon>environmental samples</taxon>
    </lineage>
</organism>
<comment type="similarity">
    <text evidence="1">Belongs to the DprA/Smf family.</text>
</comment>
<dbReference type="Gene3D" id="3.40.50.450">
    <property type="match status" value="1"/>
</dbReference>
<gene>
    <name evidence="3" type="ORF">AVDCRST_MAG32-1935</name>
</gene>
<dbReference type="InterPro" id="IPR003488">
    <property type="entry name" value="DprA"/>
</dbReference>
<evidence type="ECO:0000256" key="1">
    <source>
        <dbReference type="ARBA" id="ARBA00006525"/>
    </source>
</evidence>
<dbReference type="Pfam" id="PF02481">
    <property type="entry name" value="DNA_processg_A"/>
    <property type="match status" value="1"/>
</dbReference>
<sequence>MTAPDETERLARVALSRASEPGDLTTASLVAQLGPVGAVQRQLEPKTDSLLHVRLAAVDPEGELERAARVGIRFVAPGDDEWPVQLDDLEAGEVEHLGMGLLPVGLWVRGPMPLTRLRESVAVVGSRSATTYGCDVARSIAGGVVRAGLPVVSGAAVGIDDAAHRGALSAGGPTVAVLACGPDRAYPVQNADVLRHLWSTSAVVSEAPPGSAPTRPRFLARNRLIAGLTRGTVLVEAAVRSGALNTATWAELLSRQVMGVPGPVGSAASQGVHERIRLGTATLVSHAAEVLELVGATGEHLVEVPRAPERPRDRLSAVEQQVLEHVPVVSPARIDSIADAANAHVRITDPTLRRLRDLGFVELLPAGWRLAREPGNAV</sequence>
<protein>
    <submittedName>
        <fullName evidence="3">Rossmann fold nucleotide-binding protein Smf possibly involved in DNA uptake</fullName>
    </submittedName>
</protein>
<dbReference type="SUPFAM" id="SSF102405">
    <property type="entry name" value="MCP/YpsA-like"/>
    <property type="match status" value="1"/>
</dbReference>
<dbReference type="PANTHER" id="PTHR43022">
    <property type="entry name" value="PROTEIN SMF"/>
    <property type="match status" value="1"/>
</dbReference>
<dbReference type="InterPro" id="IPR057666">
    <property type="entry name" value="DrpA_SLOG"/>
</dbReference>
<evidence type="ECO:0000259" key="2">
    <source>
        <dbReference type="Pfam" id="PF02481"/>
    </source>
</evidence>
<name>A0A6J4NDX6_9ACTN</name>
<dbReference type="GO" id="GO:0009294">
    <property type="term" value="P:DNA-mediated transformation"/>
    <property type="evidence" value="ECO:0007669"/>
    <property type="project" value="InterPro"/>
</dbReference>
<dbReference type="EMBL" id="CADCUM010000079">
    <property type="protein sequence ID" value="CAA9385213.1"/>
    <property type="molecule type" value="Genomic_DNA"/>
</dbReference>